<comment type="caution">
    <text evidence="6">The sequence shown here is derived from an EMBL/GenBank/DDBJ whole genome shotgun (WGS) entry which is preliminary data.</text>
</comment>
<evidence type="ECO:0000259" key="5">
    <source>
        <dbReference type="PROSITE" id="PS50931"/>
    </source>
</evidence>
<dbReference type="GO" id="GO:0043565">
    <property type="term" value="F:sequence-specific DNA binding"/>
    <property type="evidence" value="ECO:0007669"/>
    <property type="project" value="TreeGrafter"/>
</dbReference>
<dbReference type="SUPFAM" id="SSF53850">
    <property type="entry name" value="Periplasmic binding protein-like II"/>
    <property type="match status" value="1"/>
</dbReference>
<dbReference type="PANTHER" id="PTHR30537:SF74">
    <property type="entry name" value="HTH-TYPE TRANSCRIPTIONAL REGULATOR TRPI"/>
    <property type="match status" value="1"/>
</dbReference>
<dbReference type="Gene3D" id="3.40.190.10">
    <property type="entry name" value="Periplasmic binding protein-like II"/>
    <property type="match status" value="2"/>
</dbReference>
<dbReference type="AlphaFoldDB" id="A0A2N5XNY4"/>
<proteinExistence type="inferred from homology"/>
<gene>
    <name evidence="6" type="ORF">C0081_15015</name>
</gene>
<reference evidence="6 7" key="1">
    <citation type="submission" date="2018-01" db="EMBL/GenBank/DDBJ databases">
        <title>The draft genome sequence of Cohaesibacter sp. H1304.</title>
        <authorList>
            <person name="Wang N.-N."/>
            <person name="Du Z.-J."/>
        </authorList>
    </citation>
    <scope>NUCLEOTIDE SEQUENCE [LARGE SCALE GENOMIC DNA]</scope>
    <source>
        <strain evidence="6 7">H1304</strain>
    </source>
</reference>
<dbReference type="GO" id="GO:0006351">
    <property type="term" value="P:DNA-templated transcription"/>
    <property type="evidence" value="ECO:0007669"/>
    <property type="project" value="TreeGrafter"/>
</dbReference>
<accession>A0A2N5XNY4</accession>
<dbReference type="InterPro" id="IPR058163">
    <property type="entry name" value="LysR-type_TF_proteobact-type"/>
</dbReference>
<evidence type="ECO:0000256" key="1">
    <source>
        <dbReference type="ARBA" id="ARBA00009437"/>
    </source>
</evidence>
<dbReference type="Gene3D" id="1.10.10.10">
    <property type="entry name" value="Winged helix-like DNA-binding domain superfamily/Winged helix DNA-binding domain"/>
    <property type="match status" value="1"/>
</dbReference>
<keyword evidence="3" id="KW-0238">DNA-binding</keyword>
<dbReference type="OrthoDB" id="9793571at2"/>
<evidence type="ECO:0000313" key="6">
    <source>
        <dbReference type="EMBL" id="PLW76214.1"/>
    </source>
</evidence>
<keyword evidence="2" id="KW-0805">Transcription regulation</keyword>
<dbReference type="SUPFAM" id="SSF46785">
    <property type="entry name" value="Winged helix' DNA-binding domain"/>
    <property type="match status" value="1"/>
</dbReference>
<dbReference type="PANTHER" id="PTHR30537">
    <property type="entry name" value="HTH-TYPE TRANSCRIPTIONAL REGULATOR"/>
    <property type="match status" value="1"/>
</dbReference>
<evidence type="ECO:0000313" key="7">
    <source>
        <dbReference type="Proteomes" id="UP000234881"/>
    </source>
</evidence>
<evidence type="ECO:0000256" key="3">
    <source>
        <dbReference type="ARBA" id="ARBA00023125"/>
    </source>
</evidence>
<dbReference type="PRINTS" id="PR00039">
    <property type="entry name" value="HTHLYSR"/>
</dbReference>
<dbReference type="GO" id="GO:0003700">
    <property type="term" value="F:DNA-binding transcription factor activity"/>
    <property type="evidence" value="ECO:0007669"/>
    <property type="project" value="InterPro"/>
</dbReference>
<sequence>MVRKLPPFSAVKAFEAAARYGSFSRAAHELDVTPTAVSQHVKGLEHWLGESLFLRRANGVKLTEKGADLLGRLSRILDDMAILLPPERTQSDAISLTIAMAPALADGWLLLRLSDFYAKNPGIVIDVKTAEKSIPLSKNGDVDFVIGTKEAMARDVLSDFLFEDTLQPVCTLQYRDLLGLQDPHNWKSVTLLHDALCEGDWSNWAAQNASPERDWTSGLRYPNQWLAVEAAKQARGLLIARSLSIAQALQEGFLVSLTKTPMPTGRSYYLMRRRGHANPAAVQFRAWLLTNMRIA</sequence>
<dbReference type="RefSeq" id="WP_101534647.1">
    <property type="nucleotide sequence ID" value="NZ_PKUQ01000031.1"/>
</dbReference>
<evidence type="ECO:0000256" key="2">
    <source>
        <dbReference type="ARBA" id="ARBA00023015"/>
    </source>
</evidence>
<protein>
    <recommendedName>
        <fullName evidence="5">HTH lysR-type domain-containing protein</fullName>
    </recommendedName>
</protein>
<keyword evidence="4" id="KW-0804">Transcription</keyword>
<comment type="similarity">
    <text evidence="1">Belongs to the LysR transcriptional regulatory family.</text>
</comment>
<dbReference type="InterPro" id="IPR005119">
    <property type="entry name" value="LysR_subst-bd"/>
</dbReference>
<dbReference type="Pfam" id="PF03466">
    <property type="entry name" value="LysR_substrate"/>
    <property type="match status" value="1"/>
</dbReference>
<evidence type="ECO:0000256" key="4">
    <source>
        <dbReference type="ARBA" id="ARBA00023163"/>
    </source>
</evidence>
<name>A0A2N5XNY4_9HYPH</name>
<dbReference type="PROSITE" id="PS50931">
    <property type="entry name" value="HTH_LYSR"/>
    <property type="match status" value="1"/>
</dbReference>
<organism evidence="6 7">
    <name type="scientific">Cohaesibacter celericrescens</name>
    <dbReference type="NCBI Taxonomy" id="2067669"/>
    <lineage>
        <taxon>Bacteria</taxon>
        <taxon>Pseudomonadati</taxon>
        <taxon>Pseudomonadota</taxon>
        <taxon>Alphaproteobacteria</taxon>
        <taxon>Hyphomicrobiales</taxon>
        <taxon>Cohaesibacteraceae</taxon>
    </lineage>
</organism>
<dbReference type="Proteomes" id="UP000234881">
    <property type="component" value="Unassembled WGS sequence"/>
</dbReference>
<dbReference type="Pfam" id="PF00126">
    <property type="entry name" value="HTH_1"/>
    <property type="match status" value="1"/>
</dbReference>
<dbReference type="InterPro" id="IPR036390">
    <property type="entry name" value="WH_DNA-bd_sf"/>
</dbReference>
<dbReference type="EMBL" id="PKUQ01000031">
    <property type="protein sequence ID" value="PLW76214.1"/>
    <property type="molecule type" value="Genomic_DNA"/>
</dbReference>
<dbReference type="InterPro" id="IPR036388">
    <property type="entry name" value="WH-like_DNA-bd_sf"/>
</dbReference>
<dbReference type="InterPro" id="IPR000847">
    <property type="entry name" value="LysR_HTH_N"/>
</dbReference>
<keyword evidence="7" id="KW-1185">Reference proteome</keyword>
<feature type="domain" description="HTH lysR-type" evidence="5">
    <location>
        <begin position="6"/>
        <end position="63"/>
    </location>
</feature>